<feature type="domain" description="Putative zinc-finger" evidence="1">
    <location>
        <begin position="13"/>
        <end position="46"/>
    </location>
</feature>
<organism evidence="2 3">
    <name type="scientific">Acidithrix ferrooxidans</name>
    <dbReference type="NCBI Taxonomy" id="1280514"/>
    <lineage>
        <taxon>Bacteria</taxon>
        <taxon>Bacillati</taxon>
        <taxon>Actinomycetota</taxon>
        <taxon>Acidimicrobiia</taxon>
        <taxon>Acidimicrobiales</taxon>
        <taxon>Acidimicrobiaceae</taxon>
        <taxon>Acidithrix</taxon>
    </lineage>
</organism>
<keyword evidence="3" id="KW-1185">Reference proteome</keyword>
<evidence type="ECO:0000259" key="1">
    <source>
        <dbReference type="Pfam" id="PF13490"/>
    </source>
</evidence>
<dbReference type="STRING" id="1280514.AXFE_10600"/>
<proteinExistence type="predicted"/>
<reference evidence="2 3" key="1">
    <citation type="submission" date="2015-01" db="EMBL/GenBank/DDBJ databases">
        <title>Draft genome of the acidophilic iron oxidizer Acidithrix ferrooxidans strain Py-F3.</title>
        <authorList>
            <person name="Poehlein A."/>
            <person name="Eisen S."/>
            <person name="Schloemann M."/>
            <person name="Johnson B.D."/>
            <person name="Daniel R."/>
            <person name="Muehling M."/>
        </authorList>
    </citation>
    <scope>NUCLEOTIDE SEQUENCE [LARGE SCALE GENOMIC DNA]</scope>
    <source>
        <strain evidence="2 3">Py-F3</strain>
    </source>
</reference>
<dbReference type="Pfam" id="PF13490">
    <property type="entry name" value="zf-HC2"/>
    <property type="match status" value="1"/>
</dbReference>
<evidence type="ECO:0000313" key="3">
    <source>
        <dbReference type="Proteomes" id="UP000032360"/>
    </source>
</evidence>
<dbReference type="NCBIfam" id="TIGR03988">
    <property type="entry name" value="antisig_RsrA"/>
    <property type="match status" value="1"/>
</dbReference>
<comment type="caution">
    <text evidence="2">The sequence shown here is derived from an EMBL/GenBank/DDBJ whole genome shotgun (WGS) entry which is preliminary data.</text>
</comment>
<dbReference type="InterPro" id="IPR024020">
    <property type="entry name" value="Anit_sigma_mycothiol_RsrA"/>
</dbReference>
<dbReference type="InterPro" id="IPR027383">
    <property type="entry name" value="Znf_put"/>
</dbReference>
<protein>
    <submittedName>
        <fullName evidence="2">Anti-sigma factor RsrA</fullName>
    </submittedName>
</protein>
<sequence length="88" mass="10331">MGISFNSNSMIECQEVISRLYTFLDGELTEERRIKIRHHLDECSPCLEAFEFESELRQMVANRLRDRVPDSLRIRISNLIDSERGSAR</sequence>
<dbReference type="AlphaFoldDB" id="A0A0D8HJD4"/>
<dbReference type="EMBL" id="JXYS01000026">
    <property type="protein sequence ID" value="KJF17964.1"/>
    <property type="molecule type" value="Genomic_DNA"/>
</dbReference>
<evidence type="ECO:0000313" key="2">
    <source>
        <dbReference type="EMBL" id="KJF17964.1"/>
    </source>
</evidence>
<name>A0A0D8HJD4_9ACTN</name>
<dbReference type="Proteomes" id="UP000032360">
    <property type="component" value="Unassembled WGS sequence"/>
</dbReference>
<gene>
    <name evidence="2" type="primary">rsrA</name>
    <name evidence="2" type="ORF">AXFE_10600</name>
</gene>
<accession>A0A0D8HJD4</accession>